<protein>
    <submittedName>
        <fullName evidence="1">ATP-binding protein</fullName>
    </submittedName>
</protein>
<dbReference type="EMBL" id="QYBA01000022">
    <property type="protein sequence ID" value="TKY92418.1"/>
    <property type="molecule type" value="Genomic_DNA"/>
</dbReference>
<reference evidence="1" key="1">
    <citation type="submission" date="2018-09" db="EMBL/GenBank/DDBJ databases">
        <title>A genomic encyclopedia of anaerobic methanotrophic archaea.</title>
        <authorList>
            <person name="Skennerton C.T."/>
            <person name="Chadwick G.L."/>
            <person name="Laso-Perez R."/>
            <person name="Leu A.O."/>
            <person name="Speth D.R."/>
            <person name="Yu H."/>
            <person name="Morgan-Lang C."/>
            <person name="Hatzenpichler R."/>
            <person name="Goudeau D."/>
            <person name="Malmstrom R."/>
            <person name="Woyke T."/>
            <person name="Hallam S."/>
            <person name="Tyson G.W."/>
            <person name="Wegener G."/>
            <person name="Boetius A."/>
            <person name="Orphan V.J."/>
        </authorList>
    </citation>
    <scope>NUCLEOTIDE SEQUENCE</scope>
    <source>
        <strain evidence="1">CONS3730D10UFb2</strain>
    </source>
</reference>
<sequence>MLLIKPPIVIVSKIAVCSCIGFSRSYNRIKNIFNLGSMNTVKNYTEYLENSFLLFFVDRFSYSGGVRKASPKKVYSIDTGLRNVVSFRFSDDIGRAIENLVFLELKRRLDVEIYYWKNKGEVDFVIKKGLRVCELIQVCYFPGKETKKREIRSLLEAMDEFALKEGLIITEDDDKELEVDGRKIIFKPLWKWLLDIA</sequence>
<organism evidence="1 2">
    <name type="scientific">Candidatus Methanomarinus sp</name>
    <dbReference type="NCBI Taxonomy" id="3386244"/>
    <lineage>
        <taxon>Archaea</taxon>
        <taxon>Methanobacteriati</taxon>
        <taxon>Methanobacteriota</taxon>
        <taxon>Stenosarchaea group</taxon>
        <taxon>Methanomicrobia</taxon>
        <taxon>Methanosarcinales</taxon>
        <taxon>ANME-2 cluster</taxon>
        <taxon>Candidatus Methanocomedenaceae</taxon>
        <taxon>Candidatus Methanomarinus</taxon>
    </lineage>
</organism>
<name>A0AC61SCG5_9EURY</name>
<keyword evidence="1" id="KW-0547">Nucleotide-binding</keyword>
<proteinExistence type="predicted"/>
<evidence type="ECO:0000313" key="1">
    <source>
        <dbReference type="EMBL" id="TKY92418.1"/>
    </source>
</evidence>
<accession>A0AC61SCG5</accession>
<keyword evidence="1" id="KW-0067">ATP-binding</keyword>
<evidence type="ECO:0000313" key="2">
    <source>
        <dbReference type="Proteomes" id="UP000315423"/>
    </source>
</evidence>
<dbReference type="Proteomes" id="UP000315423">
    <property type="component" value="Unassembled WGS sequence"/>
</dbReference>
<comment type="caution">
    <text evidence="1">The sequence shown here is derived from an EMBL/GenBank/DDBJ whole genome shotgun (WGS) entry which is preliminary data.</text>
</comment>
<gene>
    <name evidence="1" type="ORF">C5S46_00750</name>
</gene>